<dbReference type="CDD" id="cd06339">
    <property type="entry name" value="PBP1_YraM_LppC_lipoprotein-like"/>
    <property type="match status" value="1"/>
</dbReference>
<evidence type="ECO:0000256" key="2">
    <source>
        <dbReference type="SAM" id="SignalP"/>
    </source>
</evidence>
<accession>M5Q0K0</accession>
<name>M5Q0K0_DESAF</name>
<sequence length="673" mass="75115">MSRIVTVLLLACGLLLSSACQKAPVIPAPQLQALPTQEILNRADAAWTAEDYQQSLTYYGEAQNRTDLSGQKRALSYERAARSALAVKEYERSLQSLRGWAGFDAKVRQTWPWNEYYATALAGSGQDDQLQDFLAGLIVSRQTTWDVRRNAALFQADHFLRKDRPMAAVPALREVYDTAPNREAKASLEQTLLVRLLDLDDKQAIGLLEVGEGQELTFPYSVMRLAAAKRLAETKPKQWDTAWRELRVLLTRGRFADDSLPRVTLRALESQRGAPRTGIALAVPLSDKIGVIGWKIVTGANIAQKQLALQGLNVEVRVVNTSRPGWLNDLNALPPGFTVVGGPLLRSDFEQIVDSKLTRERVFMTFLQSLGELDEGRDAWRFFASPQDQVRALLDLAAGKFGLSEFAVLTPQEPFGTYMTEIFSQEVWDRGLTMAAYGTYPPKTHTAWGGKVAELLGLESAASPGKSGQLPPEPGFRAVFLPDGWTQAQLLAPQFYYYDAEHTLLMGSELWSQAIIGGTDADLNYFGLAVCPGPWWAQSQRSAVRELTRRMADENRGQPDFWHALGYDFVRFAANLGNLPGGWDRKDINERLSSAPAMDWSLAPMSWSQSGKARQDLFLFQPSRKGLVPVDAQELFKKMQQVKQRHDERMELNRTKLEQKARTAKPVLQGAVQ</sequence>
<dbReference type="OrthoDB" id="5410879at2"/>
<organism evidence="3 4">
    <name type="scientific">Desulfocurvibacter africanus PCS</name>
    <dbReference type="NCBI Taxonomy" id="1262666"/>
    <lineage>
        <taxon>Bacteria</taxon>
        <taxon>Pseudomonadati</taxon>
        <taxon>Thermodesulfobacteriota</taxon>
        <taxon>Desulfovibrionia</taxon>
        <taxon>Desulfovibrionales</taxon>
        <taxon>Desulfovibrionaceae</taxon>
        <taxon>Desulfocurvibacter</taxon>
    </lineage>
</organism>
<dbReference type="Proteomes" id="UP000011922">
    <property type="component" value="Unassembled WGS sequence"/>
</dbReference>
<protein>
    <submittedName>
        <fullName evidence="3">Amino acid/amide ABC transporter substrate-binding protein, HAAT family</fullName>
    </submittedName>
</protein>
<dbReference type="RefSeq" id="WP_005987623.1">
    <property type="nucleotide sequence ID" value="NZ_AOSV01000027.1"/>
</dbReference>
<dbReference type="AlphaFoldDB" id="M5Q0K0"/>
<comment type="caution">
    <text evidence="3">The sequence shown here is derived from an EMBL/GenBank/DDBJ whole genome shotgun (WGS) entry which is preliminary data.</text>
</comment>
<dbReference type="Gene3D" id="3.40.50.2300">
    <property type="match status" value="2"/>
</dbReference>
<dbReference type="PATRIC" id="fig|1262666.3.peg.2507"/>
<feature type="region of interest" description="Disordered" evidence="1">
    <location>
        <begin position="642"/>
        <end position="673"/>
    </location>
</feature>
<evidence type="ECO:0000313" key="4">
    <source>
        <dbReference type="Proteomes" id="UP000011922"/>
    </source>
</evidence>
<dbReference type="InterPro" id="IPR028082">
    <property type="entry name" value="Peripla_BP_I"/>
</dbReference>
<proteinExistence type="predicted"/>
<evidence type="ECO:0000313" key="3">
    <source>
        <dbReference type="EMBL" id="EMG36766.1"/>
    </source>
</evidence>
<feature type="signal peptide" evidence="2">
    <location>
        <begin position="1"/>
        <end position="22"/>
    </location>
</feature>
<keyword evidence="2" id="KW-0732">Signal</keyword>
<dbReference type="SUPFAM" id="SSF53822">
    <property type="entry name" value="Periplasmic binding protein-like I"/>
    <property type="match status" value="1"/>
</dbReference>
<reference evidence="3 4" key="1">
    <citation type="journal article" date="2013" name="Genome Announc.">
        <title>Draft Genome Sequence for Desulfovibrio africanus Strain PCS.</title>
        <authorList>
            <person name="Brown S.D."/>
            <person name="Utturkar S.M."/>
            <person name="Arkin A.P."/>
            <person name="Deutschbauer A.M."/>
            <person name="Elias D.A."/>
            <person name="Hazen T.C."/>
            <person name="Chakraborty R."/>
        </authorList>
    </citation>
    <scope>NUCLEOTIDE SEQUENCE [LARGE SCALE GENOMIC DNA]</scope>
    <source>
        <strain evidence="3 4">PCS</strain>
    </source>
</reference>
<feature type="chain" id="PRO_5004069511" evidence="2">
    <location>
        <begin position="23"/>
        <end position="673"/>
    </location>
</feature>
<gene>
    <name evidence="3" type="ORF">PCS_02462</name>
</gene>
<dbReference type="PROSITE" id="PS51257">
    <property type="entry name" value="PROKAR_LIPOPROTEIN"/>
    <property type="match status" value="1"/>
</dbReference>
<dbReference type="EMBL" id="AOSV01000027">
    <property type="protein sequence ID" value="EMG36766.1"/>
    <property type="molecule type" value="Genomic_DNA"/>
</dbReference>
<evidence type="ECO:0000256" key="1">
    <source>
        <dbReference type="SAM" id="MobiDB-lite"/>
    </source>
</evidence>
<feature type="compositionally biased region" description="Basic and acidic residues" evidence="1">
    <location>
        <begin position="644"/>
        <end position="661"/>
    </location>
</feature>